<evidence type="ECO:0000313" key="8">
    <source>
        <dbReference type="Proteomes" id="UP000192582"/>
    </source>
</evidence>
<reference evidence="7 8" key="1">
    <citation type="submission" date="2017-04" db="EMBL/GenBank/DDBJ databases">
        <authorList>
            <person name="Afonso C.L."/>
            <person name="Miller P.J."/>
            <person name="Scott M.A."/>
            <person name="Spackman E."/>
            <person name="Goraichik I."/>
            <person name="Dimitrov K.M."/>
            <person name="Suarez D.L."/>
            <person name="Swayne D.E."/>
        </authorList>
    </citation>
    <scope>NUCLEOTIDE SEQUENCE [LARGE SCALE GENOMIC DNA]</scope>
    <source>
        <strain evidence="7 8">KR-140</strain>
    </source>
</reference>
<keyword evidence="4" id="KW-0274">FAD</keyword>
<keyword evidence="5" id="KW-0560">Oxidoreductase</keyword>
<evidence type="ECO:0000256" key="5">
    <source>
        <dbReference type="ARBA" id="ARBA00023002"/>
    </source>
</evidence>
<evidence type="ECO:0000256" key="3">
    <source>
        <dbReference type="ARBA" id="ARBA00022630"/>
    </source>
</evidence>
<sequence length="482" mass="50882">MTQTLGAQFIPDPTPKVSRVPTPSVDFGPLAAAVMGEVLLPPSARYEEVRGVWNAAADLYPAAIVRPLNAREVACAVRFARASSLPLAVRSGGHSPAGFGTVEGGLVLDLSAMKAISADPQTRRVWVQPGLTWGEVADSLQSYGLAITAGDTPTVGVGGLTQGGGIGWFVRKHGLALDRLRAVELVTAEGQLLRASAGENPELFWGIRGGGANFGVITQYEFEAHEGGTVLGGLVIFSGVDARRILGEYARLAAAADDGLSTQAVLFAAPPLPFVPEEAVGQPLVAISMCYSGDLTQGEAVLAPLRRLGTPVLDTVAPIPYSGMLRLPLYAQAGDRGFRHFIRSQFVTQVDGTFLDALVDGTMQVFNPGTLVQLRVLGGELARIPAESAAFSHRDKAAVLMIAHLVPGEHPAEAAELAQQATEHVWQAVRPFACGTYGNFLALGEEGRVGEVFRTSALQRLAVLKAQYDPHNVFARNANVRA</sequence>
<proteinExistence type="inferred from homology"/>
<dbReference type="AlphaFoldDB" id="A0A1W1UNN9"/>
<dbReference type="GO" id="GO:0071949">
    <property type="term" value="F:FAD binding"/>
    <property type="evidence" value="ECO:0007669"/>
    <property type="project" value="InterPro"/>
</dbReference>
<dbReference type="PANTHER" id="PTHR42973:SF39">
    <property type="entry name" value="FAD-BINDING PCMH-TYPE DOMAIN-CONTAINING PROTEIN"/>
    <property type="match status" value="1"/>
</dbReference>
<dbReference type="RefSeq" id="WP_084046269.1">
    <property type="nucleotide sequence ID" value="NZ_FWWU01000006.1"/>
</dbReference>
<dbReference type="PANTHER" id="PTHR42973">
    <property type="entry name" value="BINDING OXIDOREDUCTASE, PUTATIVE (AFU_ORTHOLOGUE AFUA_1G17690)-RELATED"/>
    <property type="match status" value="1"/>
</dbReference>
<dbReference type="InterPro" id="IPR006093">
    <property type="entry name" value="Oxy_OxRdtase_FAD_BS"/>
</dbReference>
<feature type="domain" description="FAD-binding PCMH-type" evidence="6">
    <location>
        <begin position="57"/>
        <end position="227"/>
    </location>
</feature>
<name>A0A1W1UNN9_9DEIO</name>
<dbReference type="InterPro" id="IPR050416">
    <property type="entry name" value="FAD-linked_Oxidoreductase"/>
</dbReference>
<dbReference type="Gene3D" id="3.30.43.10">
    <property type="entry name" value="Uridine Diphospho-n-acetylenolpyruvylglucosamine Reductase, domain 2"/>
    <property type="match status" value="1"/>
</dbReference>
<dbReference type="InterPro" id="IPR016167">
    <property type="entry name" value="FAD-bd_PCMH_sub1"/>
</dbReference>
<dbReference type="SUPFAM" id="SSF56176">
    <property type="entry name" value="FAD-binding/transporter-associated domain-like"/>
    <property type="match status" value="1"/>
</dbReference>
<evidence type="ECO:0000313" key="7">
    <source>
        <dbReference type="EMBL" id="SMB82748.1"/>
    </source>
</evidence>
<dbReference type="Gene3D" id="3.30.465.10">
    <property type="match status" value="1"/>
</dbReference>
<dbReference type="InterPro" id="IPR012951">
    <property type="entry name" value="BBE"/>
</dbReference>
<dbReference type="Proteomes" id="UP000192582">
    <property type="component" value="Unassembled WGS sequence"/>
</dbReference>
<dbReference type="InterPro" id="IPR016166">
    <property type="entry name" value="FAD-bd_PCMH"/>
</dbReference>
<dbReference type="GO" id="GO:0016491">
    <property type="term" value="F:oxidoreductase activity"/>
    <property type="evidence" value="ECO:0007669"/>
    <property type="project" value="UniProtKB-KW"/>
</dbReference>
<dbReference type="Gene3D" id="3.40.462.20">
    <property type="match status" value="1"/>
</dbReference>
<dbReference type="OrthoDB" id="545125at2"/>
<gene>
    <name evidence="7" type="ORF">SAMN00790413_04130</name>
</gene>
<evidence type="ECO:0000259" key="6">
    <source>
        <dbReference type="PROSITE" id="PS51387"/>
    </source>
</evidence>
<comment type="similarity">
    <text evidence="2">Belongs to the oxygen-dependent FAD-linked oxidoreductase family.</text>
</comment>
<accession>A0A1W1UNN9</accession>
<comment type="cofactor">
    <cofactor evidence="1">
        <name>FAD</name>
        <dbReference type="ChEBI" id="CHEBI:57692"/>
    </cofactor>
</comment>
<keyword evidence="8" id="KW-1185">Reference proteome</keyword>
<dbReference type="PROSITE" id="PS00862">
    <property type="entry name" value="OX2_COVAL_FAD"/>
    <property type="match status" value="1"/>
</dbReference>
<evidence type="ECO:0000256" key="4">
    <source>
        <dbReference type="ARBA" id="ARBA00022827"/>
    </source>
</evidence>
<keyword evidence="3" id="KW-0285">Flavoprotein</keyword>
<dbReference type="InterPro" id="IPR036318">
    <property type="entry name" value="FAD-bd_PCMH-like_sf"/>
</dbReference>
<dbReference type="Pfam" id="PF01565">
    <property type="entry name" value="FAD_binding_4"/>
    <property type="match status" value="1"/>
</dbReference>
<dbReference type="Pfam" id="PF08031">
    <property type="entry name" value="BBE"/>
    <property type="match status" value="1"/>
</dbReference>
<evidence type="ECO:0000256" key="1">
    <source>
        <dbReference type="ARBA" id="ARBA00001974"/>
    </source>
</evidence>
<dbReference type="PROSITE" id="PS51387">
    <property type="entry name" value="FAD_PCMH"/>
    <property type="match status" value="1"/>
</dbReference>
<dbReference type="EMBL" id="FWWU01000006">
    <property type="protein sequence ID" value="SMB82748.1"/>
    <property type="molecule type" value="Genomic_DNA"/>
</dbReference>
<organism evidence="7 8">
    <name type="scientific">Deinococcus hopiensis KR-140</name>
    <dbReference type="NCBI Taxonomy" id="695939"/>
    <lineage>
        <taxon>Bacteria</taxon>
        <taxon>Thermotogati</taxon>
        <taxon>Deinococcota</taxon>
        <taxon>Deinococci</taxon>
        <taxon>Deinococcales</taxon>
        <taxon>Deinococcaceae</taxon>
        <taxon>Deinococcus</taxon>
    </lineage>
</organism>
<protein>
    <submittedName>
        <fullName evidence="7">FAD/FMN-containing dehydrogenase</fullName>
    </submittedName>
</protein>
<evidence type="ECO:0000256" key="2">
    <source>
        <dbReference type="ARBA" id="ARBA00005466"/>
    </source>
</evidence>
<dbReference type="InterPro" id="IPR016169">
    <property type="entry name" value="FAD-bd_PCMH_sub2"/>
</dbReference>
<dbReference type="STRING" id="695939.SAMN00790413_04130"/>
<dbReference type="InterPro" id="IPR006094">
    <property type="entry name" value="Oxid_FAD_bind_N"/>
</dbReference>